<keyword evidence="3" id="KW-1185">Reference proteome</keyword>
<reference evidence="2 3" key="1">
    <citation type="submission" date="2020-04" db="EMBL/GenBank/DDBJ databases">
        <title>Draft Genome Sequence of Streptomyces morookaense DSM 40503, an 8-azaguanine-producing strain.</title>
        <authorList>
            <person name="Qi J."/>
            <person name="Gao J.-M."/>
        </authorList>
    </citation>
    <scope>NUCLEOTIDE SEQUENCE [LARGE SCALE GENOMIC DNA]</scope>
    <source>
        <strain evidence="2 3">DSM 40503</strain>
    </source>
</reference>
<dbReference type="PANTHER" id="PTHR33169">
    <property type="entry name" value="PADR-FAMILY TRANSCRIPTIONAL REGULATOR"/>
    <property type="match status" value="1"/>
</dbReference>
<dbReference type="InterPro" id="IPR036388">
    <property type="entry name" value="WH-like_DNA-bd_sf"/>
</dbReference>
<feature type="domain" description="Transcription regulator PadR N-terminal" evidence="1">
    <location>
        <begin position="16"/>
        <end position="89"/>
    </location>
</feature>
<proteinExistence type="predicted"/>
<gene>
    <name evidence="2" type="ORF">HG542_15925</name>
</gene>
<dbReference type="Pfam" id="PF03551">
    <property type="entry name" value="PadR"/>
    <property type="match status" value="1"/>
</dbReference>
<protein>
    <submittedName>
        <fullName evidence="2">PadR family transcriptional regulator</fullName>
    </submittedName>
</protein>
<dbReference type="InterPro" id="IPR005149">
    <property type="entry name" value="Tscrpt_reg_PadR_N"/>
</dbReference>
<dbReference type="InterPro" id="IPR036390">
    <property type="entry name" value="WH_DNA-bd_sf"/>
</dbReference>
<evidence type="ECO:0000313" key="2">
    <source>
        <dbReference type="EMBL" id="NVK79148.1"/>
    </source>
</evidence>
<comment type="caution">
    <text evidence="2">The sequence shown here is derived from an EMBL/GenBank/DDBJ whole genome shotgun (WGS) entry which is preliminary data.</text>
</comment>
<dbReference type="AlphaFoldDB" id="A0A7Y7B509"/>
<dbReference type="InterPro" id="IPR052509">
    <property type="entry name" value="Metal_resp_DNA-bind_regulator"/>
</dbReference>
<evidence type="ECO:0000259" key="1">
    <source>
        <dbReference type="Pfam" id="PF03551"/>
    </source>
</evidence>
<organism evidence="2 3">
    <name type="scientific">Streptomyces morookaense</name>
    <name type="common">Streptoverticillium morookaense</name>
    <dbReference type="NCBI Taxonomy" id="1970"/>
    <lineage>
        <taxon>Bacteria</taxon>
        <taxon>Bacillati</taxon>
        <taxon>Actinomycetota</taxon>
        <taxon>Actinomycetes</taxon>
        <taxon>Kitasatosporales</taxon>
        <taxon>Streptomycetaceae</taxon>
        <taxon>Streptomyces</taxon>
    </lineage>
</organism>
<dbReference type="Gene3D" id="1.10.10.10">
    <property type="entry name" value="Winged helix-like DNA-binding domain superfamily/Winged helix DNA-binding domain"/>
    <property type="match status" value="1"/>
</dbReference>
<dbReference type="RefSeq" id="WP_171081933.1">
    <property type="nucleotide sequence ID" value="NZ_BNBU01000004.1"/>
</dbReference>
<sequence length="192" mass="21303">MSRLELSCDTPSLVALCFLGERDMHPYEMLRLLHERHKEKVVRGLPRSIYRAVERLCGAGLVEPVGTTRSGRRPERTVYRITEDGREVMVAELAARTSTPDSELPSFAATLSLIGSLPDELLAPALRDRCIRLEGALADLGKQADLAAPYVTRDRLVELHYLQAVRSAELSWVKSLLAEVGSRTANTAVECF</sequence>
<evidence type="ECO:0000313" key="3">
    <source>
        <dbReference type="Proteomes" id="UP000587462"/>
    </source>
</evidence>
<dbReference type="EMBL" id="JABBXF010000033">
    <property type="protein sequence ID" value="NVK79148.1"/>
    <property type="molecule type" value="Genomic_DNA"/>
</dbReference>
<dbReference type="SUPFAM" id="SSF46785">
    <property type="entry name" value="Winged helix' DNA-binding domain"/>
    <property type="match status" value="1"/>
</dbReference>
<accession>A0A7Y7B509</accession>
<dbReference type="Proteomes" id="UP000587462">
    <property type="component" value="Unassembled WGS sequence"/>
</dbReference>
<name>A0A7Y7B509_STRMO</name>
<dbReference type="PANTHER" id="PTHR33169:SF14">
    <property type="entry name" value="TRANSCRIPTIONAL REGULATOR RV3488"/>
    <property type="match status" value="1"/>
</dbReference>